<comment type="caution">
    <text evidence="1">The sequence shown here is derived from an EMBL/GenBank/DDBJ whole genome shotgun (WGS) entry which is preliminary data.</text>
</comment>
<proteinExistence type="predicted"/>
<sequence>MVVFGQPIQGFAQCLLGLRVMRQLRLKARREARAYQDHLVQQHVEHYLRKHSGVAITPSYHGNRCQLVTQWSFPRAHEAVSHALQERLEAAVEAICMHHRQVEQSVSRSDARHQWLDIVLHSAVLGGAGVVGVAVFDPVILKPDFLDLCLPPQVAAHQRHHPSTDAAWPARADNDGQFHGSAGLSQAIFAH</sequence>
<dbReference type="AlphaFoldDB" id="A0AAN4QCP7"/>
<accession>A0AAN4QCP7</accession>
<organism evidence="1 2">
    <name type="scientific">Pseudomonas syringae pv. actinidiae</name>
    <dbReference type="NCBI Taxonomy" id="103796"/>
    <lineage>
        <taxon>Bacteria</taxon>
        <taxon>Pseudomonadati</taxon>
        <taxon>Pseudomonadota</taxon>
        <taxon>Gammaproteobacteria</taxon>
        <taxon>Pseudomonadales</taxon>
        <taxon>Pseudomonadaceae</taxon>
        <taxon>Pseudomonas</taxon>
        <taxon>Pseudomonas syringae</taxon>
    </lineage>
</organism>
<evidence type="ECO:0000313" key="1">
    <source>
        <dbReference type="EMBL" id="GBH21622.1"/>
    </source>
</evidence>
<dbReference type="Proteomes" id="UP000248291">
    <property type="component" value="Unassembled WGS sequence"/>
</dbReference>
<protein>
    <submittedName>
        <fullName evidence="1">Uncharacterized protein</fullName>
    </submittedName>
</protein>
<reference evidence="1 2" key="1">
    <citation type="submission" date="2018-04" db="EMBL/GenBank/DDBJ databases">
        <title>Draft genome sequence of Pseudomonas syringae pv. actinidiae biovar 3 strains isolated from kiwifruit in Kagawa prefecture.</title>
        <authorList>
            <person name="Tabuchi M."/>
            <person name="Saito M."/>
            <person name="Fujiwara S."/>
            <person name="Sasa N."/>
            <person name="Akimitsu K."/>
            <person name="Gomi K."/>
            <person name="Konishi-Sugita S."/>
            <person name="Hamano K."/>
            <person name="Kataoka I."/>
        </authorList>
    </citation>
    <scope>NUCLEOTIDE SEQUENCE [LARGE SCALE GENOMIC DNA]</scope>
    <source>
        <strain evidence="1 2">MAFF212211</strain>
    </source>
</reference>
<name>A0AAN4QCP7_PSESF</name>
<gene>
    <name evidence="1" type="ORF">KPSA3_07672</name>
</gene>
<dbReference type="EMBL" id="BGKA01000324">
    <property type="protein sequence ID" value="GBH21622.1"/>
    <property type="molecule type" value="Genomic_DNA"/>
</dbReference>
<evidence type="ECO:0000313" key="2">
    <source>
        <dbReference type="Proteomes" id="UP000248291"/>
    </source>
</evidence>